<keyword evidence="6" id="KW-1185">Reference proteome</keyword>
<feature type="domain" description="EamA" evidence="4">
    <location>
        <begin position="12"/>
        <end position="111"/>
    </location>
</feature>
<evidence type="ECO:0000313" key="6">
    <source>
        <dbReference type="Proteomes" id="UP000501747"/>
    </source>
</evidence>
<evidence type="ECO:0000313" key="5">
    <source>
        <dbReference type="EMBL" id="QIL48842.1"/>
    </source>
</evidence>
<dbReference type="SUPFAM" id="SSF103481">
    <property type="entry name" value="Multidrug resistance efflux transporter EmrE"/>
    <property type="match status" value="1"/>
</dbReference>
<dbReference type="RefSeq" id="WP_166034974.1">
    <property type="nucleotide sequence ID" value="NZ_CP049887.1"/>
</dbReference>
<dbReference type="AlphaFoldDB" id="A0A6G8AV62"/>
<keyword evidence="3" id="KW-0472">Membrane</keyword>
<feature type="transmembrane region" description="Helical" evidence="3">
    <location>
        <begin position="69"/>
        <end position="89"/>
    </location>
</feature>
<dbReference type="Gene3D" id="1.10.3730.20">
    <property type="match status" value="1"/>
</dbReference>
<dbReference type="GO" id="GO:0016020">
    <property type="term" value="C:membrane"/>
    <property type="evidence" value="ECO:0007669"/>
    <property type="project" value="InterPro"/>
</dbReference>
<accession>A0A6G8AV62</accession>
<feature type="transmembrane region" description="Helical" evidence="3">
    <location>
        <begin position="39"/>
        <end position="62"/>
    </location>
</feature>
<dbReference type="Proteomes" id="UP000501747">
    <property type="component" value="Chromosome"/>
</dbReference>
<evidence type="ECO:0000256" key="1">
    <source>
        <dbReference type="ARBA" id="ARBA00004127"/>
    </source>
</evidence>
<dbReference type="Pfam" id="PF00892">
    <property type="entry name" value="EamA"/>
    <property type="match status" value="1"/>
</dbReference>
<comment type="subcellular location">
    <subcellularLocation>
        <location evidence="1">Endomembrane system</location>
        <topology evidence="1">Multi-pass membrane protein</topology>
    </subcellularLocation>
</comment>
<proteinExistence type="inferred from homology"/>
<name>A0A6G8AV62_9ENTE</name>
<evidence type="ECO:0000256" key="2">
    <source>
        <dbReference type="ARBA" id="ARBA00007362"/>
    </source>
</evidence>
<evidence type="ECO:0000259" key="4">
    <source>
        <dbReference type="Pfam" id="PF00892"/>
    </source>
</evidence>
<dbReference type="KEGG" id="vhy:G7082_10145"/>
<feature type="transmembrane region" description="Helical" evidence="3">
    <location>
        <begin position="95"/>
        <end position="113"/>
    </location>
</feature>
<comment type="similarity">
    <text evidence="2">Belongs to the EamA transporter family.</text>
</comment>
<dbReference type="InterPro" id="IPR037185">
    <property type="entry name" value="EmrE-like"/>
</dbReference>
<reference evidence="5 6" key="1">
    <citation type="submission" date="2020-03" db="EMBL/GenBank/DDBJ databases">
        <title>Vagococcus sp. nov., isolated from beetles.</title>
        <authorList>
            <person name="Hyun D.-W."/>
            <person name="Bae J.-W."/>
        </authorList>
    </citation>
    <scope>NUCLEOTIDE SEQUENCE [LARGE SCALE GENOMIC DNA]</scope>
    <source>
        <strain evidence="5 6">HDW17B</strain>
    </source>
</reference>
<dbReference type="EMBL" id="CP049887">
    <property type="protein sequence ID" value="QIL48842.1"/>
    <property type="molecule type" value="Genomic_DNA"/>
</dbReference>
<dbReference type="InterPro" id="IPR000620">
    <property type="entry name" value="EamA_dom"/>
</dbReference>
<protein>
    <submittedName>
        <fullName evidence="5">EamA family transporter</fullName>
    </submittedName>
</protein>
<keyword evidence="3" id="KW-0812">Transmembrane</keyword>
<gene>
    <name evidence="5" type="ORF">G7082_10145</name>
</gene>
<sequence>METKKNMKLAMMLILFAATMSSLGQLAWKIGADATDSKFAILMYIVGLILAGVGMVVLMISFRFGDVSILQPMMSVGFALSIVFGAMFLNEGITTMKVIGTLFIIGGSALLGYEGGKDND</sequence>
<keyword evidence="3" id="KW-1133">Transmembrane helix</keyword>
<organism evidence="5 6">
    <name type="scientific">Vagococcus hydrophili</name>
    <dbReference type="NCBI Taxonomy" id="2714947"/>
    <lineage>
        <taxon>Bacteria</taxon>
        <taxon>Bacillati</taxon>
        <taxon>Bacillota</taxon>
        <taxon>Bacilli</taxon>
        <taxon>Lactobacillales</taxon>
        <taxon>Enterococcaceae</taxon>
        <taxon>Vagococcus</taxon>
    </lineage>
</organism>
<evidence type="ECO:0000256" key="3">
    <source>
        <dbReference type="SAM" id="Phobius"/>
    </source>
</evidence>